<proteinExistence type="predicted"/>
<evidence type="ECO:0000313" key="8">
    <source>
        <dbReference type="Proteomes" id="UP000479639"/>
    </source>
</evidence>
<feature type="domain" description="FAD-dependent oxidoreductase 2 FAD-binding" evidence="6">
    <location>
        <begin position="42"/>
        <end position="478"/>
    </location>
</feature>
<dbReference type="PANTHER" id="PTHR43400">
    <property type="entry name" value="FUMARATE REDUCTASE"/>
    <property type="match status" value="1"/>
</dbReference>
<feature type="compositionally biased region" description="Polar residues" evidence="5">
    <location>
        <begin position="11"/>
        <end position="21"/>
    </location>
</feature>
<dbReference type="SUPFAM" id="SSF51905">
    <property type="entry name" value="FAD/NAD(P)-binding domain"/>
    <property type="match status" value="1"/>
</dbReference>
<evidence type="ECO:0000256" key="4">
    <source>
        <dbReference type="ARBA" id="ARBA00023002"/>
    </source>
</evidence>
<feature type="region of interest" description="Disordered" evidence="5">
    <location>
        <begin position="1"/>
        <end position="21"/>
    </location>
</feature>
<dbReference type="SUPFAM" id="SSF56425">
    <property type="entry name" value="Succinate dehydrogenase/fumarate reductase flavoprotein, catalytic domain"/>
    <property type="match status" value="1"/>
</dbReference>
<gene>
    <name evidence="7" type="ORF">F8D48_04890</name>
</gene>
<keyword evidence="2" id="KW-0285">Flavoprotein</keyword>
<dbReference type="InterPro" id="IPR036188">
    <property type="entry name" value="FAD/NAD-bd_sf"/>
</dbReference>
<comment type="cofactor">
    <cofactor evidence="1">
        <name>FAD</name>
        <dbReference type="ChEBI" id="CHEBI:57692"/>
    </cofactor>
</comment>
<dbReference type="InterPro" id="IPR003953">
    <property type="entry name" value="FAD-dep_OxRdtase_2_FAD-bd"/>
</dbReference>
<feature type="compositionally biased region" description="Basic residues" evidence="5">
    <location>
        <begin position="1"/>
        <end position="10"/>
    </location>
</feature>
<evidence type="ECO:0000313" key="7">
    <source>
        <dbReference type="EMBL" id="KAB1650634.1"/>
    </source>
</evidence>
<dbReference type="EMBL" id="WAJS01000012">
    <property type="protein sequence ID" value="KAB1650634.1"/>
    <property type="molecule type" value="Genomic_DNA"/>
</dbReference>
<dbReference type="InterPro" id="IPR050315">
    <property type="entry name" value="FAD-oxidoreductase_2"/>
</dbReference>
<comment type="caution">
    <text evidence="7">The sequence shown here is derived from an EMBL/GenBank/DDBJ whole genome shotgun (WGS) entry which is preliminary data.</text>
</comment>
<dbReference type="Gene3D" id="3.50.50.60">
    <property type="entry name" value="FAD/NAD(P)-binding domain"/>
    <property type="match status" value="1"/>
</dbReference>
<reference evidence="7 8" key="1">
    <citation type="submission" date="2019-09" db="EMBL/GenBank/DDBJ databases">
        <title>Whole genome shotgun sequencing (WGS) of Ellagibacter isourolithinifaciens DSM 104140(T) and Adlercreutzia muris DSM 29508(T).</title>
        <authorList>
            <person name="Stoll D.A."/>
            <person name="Danylec N."/>
            <person name="Huch M."/>
        </authorList>
    </citation>
    <scope>NUCLEOTIDE SEQUENCE [LARGE SCALE GENOMIC DNA]</scope>
    <source>
        <strain evidence="7 8">DSM 29508</strain>
    </source>
</reference>
<dbReference type="GO" id="GO:0033765">
    <property type="term" value="F:steroid dehydrogenase activity, acting on the CH-CH group of donors"/>
    <property type="evidence" value="ECO:0007669"/>
    <property type="project" value="UniProtKB-ARBA"/>
</dbReference>
<keyword evidence="3" id="KW-0274">FAD</keyword>
<evidence type="ECO:0000256" key="3">
    <source>
        <dbReference type="ARBA" id="ARBA00022827"/>
    </source>
</evidence>
<dbReference type="PANTHER" id="PTHR43400:SF7">
    <property type="entry name" value="FAD-DEPENDENT OXIDOREDUCTASE 2 FAD BINDING DOMAIN-CONTAINING PROTEIN"/>
    <property type="match status" value="1"/>
</dbReference>
<keyword evidence="4" id="KW-0560">Oxidoreductase</keyword>
<dbReference type="Pfam" id="PF00890">
    <property type="entry name" value="FAD_binding_2"/>
    <property type="match status" value="1"/>
</dbReference>
<dbReference type="PRINTS" id="PR00411">
    <property type="entry name" value="PNDRDTASEI"/>
</dbReference>
<organism evidence="7 8">
    <name type="scientific">Adlercreutzia muris</name>
    <dbReference type="NCBI Taxonomy" id="1796610"/>
    <lineage>
        <taxon>Bacteria</taxon>
        <taxon>Bacillati</taxon>
        <taxon>Actinomycetota</taxon>
        <taxon>Coriobacteriia</taxon>
        <taxon>Eggerthellales</taxon>
        <taxon>Eggerthellaceae</taxon>
        <taxon>Adlercreutzia</taxon>
    </lineage>
</organism>
<dbReference type="AlphaFoldDB" id="A0A7C8BWQ2"/>
<protein>
    <submittedName>
        <fullName evidence="7">FAD-dependent oxidoreductase</fullName>
    </submittedName>
</protein>
<accession>A0A7C8BWQ2</accession>
<dbReference type="Gene3D" id="3.90.700.10">
    <property type="entry name" value="Succinate dehydrogenase/fumarate reductase flavoprotein, catalytic domain"/>
    <property type="match status" value="1"/>
</dbReference>
<dbReference type="InterPro" id="IPR027477">
    <property type="entry name" value="Succ_DH/fumarate_Rdtase_cat_sf"/>
</dbReference>
<evidence type="ECO:0000259" key="6">
    <source>
        <dbReference type="Pfam" id="PF00890"/>
    </source>
</evidence>
<dbReference type="Proteomes" id="UP000479639">
    <property type="component" value="Unassembled WGS sequence"/>
</dbReference>
<sequence length="530" mass="58447">MPTKKSRTKKIQQSSVRRSPSTYSPFWTPMLFRTSAPPARYDIVVIGAGTAGVPAILTALEEGATVACLQREDSAQANGNGSSGIILEESNPLGMKQYIQAWRKSGGYRMQSDLLQLFMDHSGETAMWILTRSDEEGFPSYNVSATANKYEGDKGTCTAVLKSYGPKPDNHGTLMRTLAQRAEKEGAVFYYGTPCVQLQKDDSGRVVAAIGKNSDGYVKLIANKAVIIAAGDYQNNENMVKALSPDVARFGRKQSGRTGDGILMAALAGGRICPVNHAKTMHDMDAQPMLLTRKPFMALDESGKRFMNEDIPMESWDLTLRERSLDVEDPGRFVRIFDNDYQAKYELPPSMGVKTLENYIPGFKEDPENVYPDLTDTYRADTLDELAEQLDIPVDALKKSVEDWNKMCETGEDLEFGLSSELMKPIDTPPYWGTRQWIRCSAINSGIGVNGNCQVVDENSEPIPGLYSVGSGAGSVSGGLEWNLAQGGLCCGIYMTMGRYAVIHALTGKMEPKNPMQYEECKHYWEKKGK</sequence>
<evidence type="ECO:0000256" key="1">
    <source>
        <dbReference type="ARBA" id="ARBA00001974"/>
    </source>
</evidence>
<evidence type="ECO:0000256" key="5">
    <source>
        <dbReference type="SAM" id="MobiDB-lite"/>
    </source>
</evidence>
<name>A0A7C8BWQ2_9ACTN</name>
<evidence type="ECO:0000256" key="2">
    <source>
        <dbReference type="ARBA" id="ARBA00022630"/>
    </source>
</evidence>
<keyword evidence="8" id="KW-1185">Reference proteome</keyword>